<reference evidence="2" key="1">
    <citation type="submission" date="2021-06" db="EMBL/GenBank/DDBJ databases">
        <authorList>
            <consortium name="DOE Joint Genome Institute"/>
            <person name="Mondo S.J."/>
            <person name="Amses K.R."/>
            <person name="Simmons D.R."/>
            <person name="Longcore J.E."/>
            <person name="Seto K."/>
            <person name="Alves G.H."/>
            <person name="Bonds A.E."/>
            <person name="Quandt C.A."/>
            <person name="Davis W.J."/>
            <person name="Chang Y."/>
            <person name="Letcher P.M."/>
            <person name="Powell M.J."/>
            <person name="Kuo A."/>
            <person name="Labutti K."/>
            <person name="Pangilinan J."/>
            <person name="Andreopoulos W."/>
            <person name="Tritt A."/>
            <person name="Riley R."/>
            <person name="Hundley H."/>
            <person name="Johnson J."/>
            <person name="Lipzen A."/>
            <person name="Barry K."/>
            <person name="Berbee M.L."/>
            <person name="Buchler N.E."/>
            <person name="Grigoriev I.V."/>
            <person name="Spatafora J.W."/>
            <person name="Stajich J.E."/>
            <person name="James T.Y."/>
        </authorList>
    </citation>
    <scope>NUCLEOTIDE SEQUENCE</scope>
    <source>
        <strain evidence="2">AG</strain>
    </source>
</reference>
<dbReference type="PANTHER" id="PTHR43617:SF9">
    <property type="entry name" value="GNAT FAMILY ACETYLTRANSFERASE"/>
    <property type="match status" value="1"/>
</dbReference>
<dbReference type="SUPFAM" id="SSF55729">
    <property type="entry name" value="Acyl-CoA N-acyltransferases (Nat)"/>
    <property type="match status" value="1"/>
</dbReference>
<proteinExistence type="predicted"/>
<dbReference type="AlphaFoldDB" id="A0AAD5E4B7"/>
<comment type="caution">
    <text evidence="2">The sequence shown here is derived from an EMBL/GenBank/DDBJ whole genome shotgun (WGS) entry which is preliminary data.</text>
</comment>
<dbReference type="CDD" id="cd04301">
    <property type="entry name" value="NAT_SF"/>
    <property type="match status" value="1"/>
</dbReference>
<evidence type="ECO:0000259" key="1">
    <source>
        <dbReference type="PROSITE" id="PS51186"/>
    </source>
</evidence>
<keyword evidence="3" id="KW-1185">Reference proteome</keyword>
<dbReference type="GO" id="GO:0016747">
    <property type="term" value="F:acyltransferase activity, transferring groups other than amino-acyl groups"/>
    <property type="evidence" value="ECO:0007669"/>
    <property type="project" value="InterPro"/>
</dbReference>
<protein>
    <recommendedName>
        <fullName evidence="1">N-acetyltransferase domain-containing protein</fullName>
    </recommendedName>
</protein>
<dbReference type="Gene3D" id="3.40.630.30">
    <property type="match status" value="1"/>
</dbReference>
<evidence type="ECO:0000313" key="3">
    <source>
        <dbReference type="Proteomes" id="UP001206595"/>
    </source>
</evidence>
<dbReference type="RefSeq" id="XP_051441511.1">
    <property type="nucleotide sequence ID" value="XM_051593579.1"/>
</dbReference>
<reference evidence="2" key="2">
    <citation type="journal article" date="2022" name="Proc. Natl. Acad. Sci. U.S.A.">
        <title>Diploid-dominant life cycles characterize the early evolution of Fungi.</title>
        <authorList>
            <person name="Amses K.R."/>
            <person name="Simmons D.R."/>
            <person name="Longcore J.E."/>
            <person name="Mondo S.J."/>
            <person name="Seto K."/>
            <person name="Jeronimo G.H."/>
            <person name="Bonds A.E."/>
            <person name="Quandt C.A."/>
            <person name="Davis W.J."/>
            <person name="Chang Y."/>
            <person name="Federici B.A."/>
            <person name="Kuo A."/>
            <person name="LaButti K."/>
            <person name="Pangilinan J."/>
            <person name="Andreopoulos W."/>
            <person name="Tritt A."/>
            <person name="Riley R."/>
            <person name="Hundley H."/>
            <person name="Johnson J."/>
            <person name="Lipzen A."/>
            <person name="Barry K."/>
            <person name="Lang B.F."/>
            <person name="Cuomo C.A."/>
            <person name="Buchler N.E."/>
            <person name="Grigoriev I.V."/>
            <person name="Spatafora J.W."/>
            <person name="Stajich J.E."/>
            <person name="James T.Y."/>
        </authorList>
    </citation>
    <scope>NUCLEOTIDE SEQUENCE</scope>
    <source>
        <strain evidence="2">AG</strain>
    </source>
</reference>
<dbReference type="GeneID" id="75918921"/>
<dbReference type="PANTHER" id="PTHR43617">
    <property type="entry name" value="L-AMINO ACID N-ACETYLTRANSFERASE"/>
    <property type="match status" value="1"/>
</dbReference>
<dbReference type="EMBL" id="MU620954">
    <property type="protein sequence ID" value="KAI8576507.1"/>
    <property type="molecule type" value="Genomic_DNA"/>
</dbReference>
<sequence>MPAVYIREVTPQDMQLKDEIKQVVNAAYRSEGGWTTESKIVAGERATMEEIEKAIQCNRAPNILLLAFMSDEVVGTVQVQHNEGDDEAEIGLFSVSPKRQSGGIGGKLIREALRMIKEDLHYKHACVHVLENRTDILAWYRKLGFKETGERVAFVWPEKLLVSDLHFLTLKMEL</sequence>
<evidence type="ECO:0000313" key="2">
    <source>
        <dbReference type="EMBL" id="KAI8576507.1"/>
    </source>
</evidence>
<dbReference type="Pfam" id="PF00583">
    <property type="entry name" value="Acetyltransf_1"/>
    <property type="match status" value="1"/>
</dbReference>
<accession>A0AAD5E4B7</accession>
<dbReference type="PROSITE" id="PS51186">
    <property type="entry name" value="GNAT"/>
    <property type="match status" value="1"/>
</dbReference>
<dbReference type="InterPro" id="IPR050276">
    <property type="entry name" value="MshD_Acetyltransferase"/>
</dbReference>
<name>A0AAD5E4B7_UMBRA</name>
<feature type="domain" description="N-acetyltransferase" evidence="1">
    <location>
        <begin position="4"/>
        <end position="174"/>
    </location>
</feature>
<dbReference type="Proteomes" id="UP001206595">
    <property type="component" value="Unassembled WGS sequence"/>
</dbReference>
<gene>
    <name evidence="2" type="ORF">K450DRAFT_291392</name>
</gene>
<dbReference type="InterPro" id="IPR000182">
    <property type="entry name" value="GNAT_dom"/>
</dbReference>
<dbReference type="InterPro" id="IPR016181">
    <property type="entry name" value="Acyl_CoA_acyltransferase"/>
</dbReference>
<organism evidence="2 3">
    <name type="scientific">Umbelopsis ramanniana AG</name>
    <dbReference type="NCBI Taxonomy" id="1314678"/>
    <lineage>
        <taxon>Eukaryota</taxon>
        <taxon>Fungi</taxon>
        <taxon>Fungi incertae sedis</taxon>
        <taxon>Mucoromycota</taxon>
        <taxon>Mucoromycotina</taxon>
        <taxon>Umbelopsidomycetes</taxon>
        <taxon>Umbelopsidales</taxon>
        <taxon>Umbelopsidaceae</taxon>
        <taxon>Umbelopsis</taxon>
    </lineage>
</organism>